<dbReference type="AlphaFoldDB" id="A0ABD2Z984"/>
<dbReference type="GO" id="GO:0006004">
    <property type="term" value="P:fucose metabolic process"/>
    <property type="evidence" value="ECO:0007669"/>
    <property type="project" value="UniProtKB-KW"/>
</dbReference>
<evidence type="ECO:0000256" key="11">
    <source>
        <dbReference type="ARBA" id="ARBA00023253"/>
    </source>
</evidence>
<dbReference type="EMBL" id="JBJUIK010000010">
    <property type="protein sequence ID" value="KAL3515454.1"/>
    <property type="molecule type" value="Genomic_DNA"/>
</dbReference>
<comment type="subcellular location">
    <subcellularLocation>
        <location evidence="1">Membrane</location>
        <topology evidence="1">Single-pass type II membrane protein</topology>
    </subcellularLocation>
</comment>
<evidence type="ECO:0000313" key="15">
    <source>
        <dbReference type="EMBL" id="KAL3515454.1"/>
    </source>
</evidence>
<keyword evidence="11" id="KW-0294">Fucose metabolism</keyword>
<evidence type="ECO:0000256" key="6">
    <source>
        <dbReference type="ARBA" id="ARBA00022692"/>
    </source>
</evidence>
<dbReference type="GO" id="GO:0016020">
    <property type="term" value="C:membrane"/>
    <property type="evidence" value="ECO:0007669"/>
    <property type="project" value="UniProtKB-SubCell"/>
</dbReference>
<keyword evidence="6 14" id="KW-0812">Transmembrane</keyword>
<dbReference type="CDD" id="cd11299">
    <property type="entry name" value="O-FucT_plant"/>
    <property type="match status" value="1"/>
</dbReference>
<evidence type="ECO:0000256" key="1">
    <source>
        <dbReference type="ARBA" id="ARBA00004606"/>
    </source>
</evidence>
<dbReference type="PIRSF" id="PIRSF009360">
    <property type="entry name" value="UCP009360"/>
    <property type="match status" value="1"/>
</dbReference>
<sequence>MSPGDQEKSNAGAGGPLLPITATNARRRYAEEDGYGSVQQQPHHINRSPRRRMNYYSMITKCSSWPRWNVTLCFFGALMLFVISTIILKIMLMSSFNHGDYEDDKLDANDHLRRSQPLEAVNHSSTINIVSENTVQDLHEQSLEIWKKPRCDRFSKCIGRTKRKLGQTATNGYVIVHANGGLNQMTTGISDMVAITKLLNATLVLPSLDHKSFWTDPSEFKDIFDWKHFIEALKDDIEVLESLPPSFAKVKPIPRYYRGEILSLLKRRGVIEFPLSDSRLANNGVPSTIQRLRCYTMFEALRFAKDIEELGNKLFSRLKENGSRYIALHLRYEKDMLAFTGCIHNLSKAQSDELRSLRYKTRHWKEKQINGTERRLQGVCPMTPREAAIFLQALGYPSSTKIYIVAGEIYGDRLNVFKKYYPNTYSHSTLATEQELQPLMRRHNKLAALDYIVALKSDVFVYTYDGNMAKAVRGHRIFEGFRKTISPDKQSFVRLVDKMDKGLMPWEEFSSEVKRLHKNRIGAPYYREVKESPKLEENFYANPLPGCICED</sequence>
<keyword evidence="5" id="KW-0808">Transferase</keyword>
<evidence type="ECO:0000256" key="13">
    <source>
        <dbReference type="ARBA" id="ARBA00030350"/>
    </source>
</evidence>
<keyword evidence="8 14" id="KW-1133">Transmembrane helix</keyword>
<keyword evidence="4" id="KW-0328">Glycosyltransferase</keyword>
<evidence type="ECO:0000256" key="12">
    <source>
        <dbReference type="ARBA" id="ARBA00023277"/>
    </source>
</evidence>
<gene>
    <name evidence="15" type="ORF">ACH5RR_022356</name>
</gene>
<evidence type="ECO:0000256" key="9">
    <source>
        <dbReference type="ARBA" id="ARBA00023136"/>
    </source>
</evidence>
<reference evidence="15 16" key="1">
    <citation type="submission" date="2024-11" db="EMBL/GenBank/DDBJ databases">
        <title>A near-complete genome assembly of Cinchona calisaya.</title>
        <authorList>
            <person name="Lian D.C."/>
            <person name="Zhao X.W."/>
            <person name="Wei L."/>
        </authorList>
    </citation>
    <scope>NUCLEOTIDE SEQUENCE [LARGE SCALE GENOMIC DNA]</scope>
    <source>
        <tissue evidence="15">Nenye</tissue>
    </source>
</reference>
<evidence type="ECO:0000256" key="10">
    <source>
        <dbReference type="ARBA" id="ARBA00023180"/>
    </source>
</evidence>
<comment type="similarity">
    <text evidence="3">Belongs to the glycosyltransferase GT106 family.</text>
</comment>
<evidence type="ECO:0000256" key="5">
    <source>
        <dbReference type="ARBA" id="ARBA00022679"/>
    </source>
</evidence>
<dbReference type="InterPro" id="IPR019378">
    <property type="entry name" value="GDP-Fuc_O-FucTrfase"/>
</dbReference>
<evidence type="ECO:0000256" key="2">
    <source>
        <dbReference type="ARBA" id="ARBA00004881"/>
    </source>
</evidence>
<dbReference type="Proteomes" id="UP001630127">
    <property type="component" value="Unassembled WGS sequence"/>
</dbReference>
<dbReference type="InterPro" id="IPR024709">
    <property type="entry name" value="FucosylTrfase_pln"/>
</dbReference>
<comment type="pathway">
    <text evidence="2">Glycan metabolism.</text>
</comment>
<dbReference type="PANTHER" id="PTHR31741:SF62">
    <property type="entry name" value="O-FUCOSYLTRANSFERASE FAMILY PROTEIN"/>
    <property type="match status" value="1"/>
</dbReference>
<keyword evidence="12" id="KW-0119">Carbohydrate metabolism</keyword>
<keyword evidence="10" id="KW-0325">Glycoprotein</keyword>
<evidence type="ECO:0000256" key="14">
    <source>
        <dbReference type="SAM" id="Phobius"/>
    </source>
</evidence>
<proteinExistence type="inferred from homology"/>
<keyword evidence="16" id="KW-1185">Reference proteome</keyword>
<organism evidence="15 16">
    <name type="scientific">Cinchona calisaya</name>
    <dbReference type="NCBI Taxonomy" id="153742"/>
    <lineage>
        <taxon>Eukaryota</taxon>
        <taxon>Viridiplantae</taxon>
        <taxon>Streptophyta</taxon>
        <taxon>Embryophyta</taxon>
        <taxon>Tracheophyta</taxon>
        <taxon>Spermatophyta</taxon>
        <taxon>Magnoliopsida</taxon>
        <taxon>eudicotyledons</taxon>
        <taxon>Gunneridae</taxon>
        <taxon>Pentapetalae</taxon>
        <taxon>asterids</taxon>
        <taxon>lamiids</taxon>
        <taxon>Gentianales</taxon>
        <taxon>Rubiaceae</taxon>
        <taxon>Cinchonoideae</taxon>
        <taxon>Cinchoneae</taxon>
        <taxon>Cinchona</taxon>
    </lineage>
</organism>
<dbReference type="FunFam" id="3.40.50.11350:FF:000011">
    <property type="entry name" value="O-fucosyltransferase 28"/>
    <property type="match status" value="1"/>
</dbReference>
<keyword evidence="9 14" id="KW-0472">Membrane</keyword>
<dbReference type="Pfam" id="PF10250">
    <property type="entry name" value="O-FucT"/>
    <property type="match status" value="1"/>
</dbReference>
<feature type="transmembrane region" description="Helical" evidence="14">
    <location>
        <begin position="68"/>
        <end position="88"/>
    </location>
</feature>
<comment type="caution">
    <text evidence="15">The sequence shown here is derived from an EMBL/GenBank/DDBJ whole genome shotgun (WGS) entry which is preliminary data.</text>
</comment>
<dbReference type="PANTHER" id="PTHR31741">
    <property type="entry name" value="OS02G0726500 PROTEIN-RELATED"/>
    <property type="match status" value="1"/>
</dbReference>
<dbReference type="GO" id="GO:0016757">
    <property type="term" value="F:glycosyltransferase activity"/>
    <property type="evidence" value="ECO:0007669"/>
    <property type="project" value="UniProtKB-KW"/>
</dbReference>
<evidence type="ECO:0000256" key="8">
    <source>
        <dbReference type="ARBA" id="ARBA00022989"/>
    </source>
</evidence>
<evidence type="ECO:0000256" key="7">
    <source>
        <dbReference type="ARBA" id="ARBA00022968"/>
    </source>
</evidence>
<accession>A0ABD2Z984</accession>
<evidence type="ECO:0000256" key="3">
    <source>
        <dbReference type="ARBA" id="ARBA00007737"/>
    </source>
</evidence>
<name>A0ABD2Z984_9GENT</name>
<evidence type="ECO:0000256" key="4">
    <source>
        <dbReference type="ARBA" id="ARBA00022676"/>
    </source>
</evidence>
<evidence type="ECO:0000313" key="16">
    <source>
        <dbReference type="Proteomes" id="UP001630127"/>
    </source>
</evidence>
<protein>
    <recommendedName>
        <fullName evidence="13">O-fucosyltransferase family protein</fullName>
    </recommendedName>
</protein>
<keyword evidence="7" id="KW-0735">Signal-anchor</keyword>